<dbReference type="EMBL" id="SZQA01000024">
    <property type="protein sequence ID" value="TKK85869.1"/>
    <property type="molecule type" value="Genomic_DNA"/>
</dbReference>
<accession>A0A4U3MBY5</accession>
<dbReference type="Proteomes" id="UP000308705">
    <property type="component" value="Unassembled WGS sequence"/>
</dbReference>
<sequence length="144" mass="15980">MPDQVLKNTFHIGVEPKVVLDHLTTPENYIGLSPIVVAVKDVDKSTPGVVRYTATERFRFFGFIKWDNPIAVELFTDDSAVWGDVKSPGGVRMAYRFDLSAEGTGTRMDDVLNLSAPSLIIKYAASEARKVQLARARILVERLA</sequence>
<dbReference type="RefSeq" id="WP_137249242.1">
    <property type="nucleotide sequence ID" value="NZ_SZQA01000024.1"/>
</dbReference>
<protein>
    <submittedName>
        <fullName evidence="1">SRPBCC family protein</fullName>
    </submittedName>
</protein>
<keyword evidence="2" id="KW-1185">Reference proteome</keyword>
<dbReference type="SUPFAM" id="SSF55961">
    <property type="entry name" value="Bet v1-like"/>
    <property type="match status" value="1"/>
</dbReference>
<gene>
    <name evidence="1" type="ORF">FDA94_23495</name>
</gene>
<comment type="caution">
    <text evidence="1">The sequence shown here is derived from an EMBL/GenBank/DDBJ whole genome shotgun (WGS) entry which is preliminary data.</text>
</comment>
<reference evidence="1 2" key="1">
    <citation type="submission" date="2019-04" db="EMBL/GenBank/DDBJ databases">
        <title>Herbidospora sp. NEAU-GS14.nov., a novel actinomycete isolated from soil.</title>
        <authorList>
            <person name="Han L."/>
        </authorList>
    </citation>
    <scope>NUCLEOTIDE SEQUENCE [LARGE SCALE GENOMIC DNA]</scope>
    <source>
        <strain evidence="1 2">NEAU-GS14</strain>
    </source>
</reference>
<proteinExistence type="predicted"/>
<evidence type="ECO:0000313" key="2">
    <source>
        <dbReference type="Proteomes" id="UP000308705"/>
    </source>
</evidence>
<dbReference type="OrthoDB" id="3529782at2"/>
<name>A0A4U3MBY5_9ACTN</name>
<organism evidence="1 2">
    <name type="scientific">Herbidospora galbida</name>
    <dbReference type="NCBI Taxonomy" id="2575442"/>
    <lineage>
        <taxon>Bacteria</taxon>
        <taxon>Bacillati</taxon>
        <taxon>Actinomycetota</taxon>
        <taxon>Actinomycetes</taxon>
        <taxon>Streptosporangiales</taxon>
        <taxon>Streptosporangiaceae</taxon>
        <taxon>Herbidospora</taxon>
    </lineage>
</organism>
<evidence type="ECO:0000313" key="1">
    <source>
        <dbReference type="EMBL" id="TKK85869.1"/>
    </source>
</evidence>
<dbReference type="Gene3D" id="3.30.530.20">
    <property type="match status" value="1"/>
</dbReference>
<dbReference type="InterPro" id="IPR023393">
    <property type="entry name" value="START-like_dom_sf"/>
</dbReference>
<dbReference type="AlphaFoldDB" id="A0A4U3MBY5"/>